<gene>
    <name evidence="2" type="ordered locus">cce_5181</name>
</gene>
<dbReference type="SMART" id="SM00327">
    <property type="entry name" value="VWA"/>
    <property type="match status" value="1"/>
</dbReference>
<keyword evidence="3" id="KW-1185">Reference proteome</keyword>
<dbReference type="InterPro" id="IPR036465">
    <property type="entry name" value="vWFA_dom_sf"/>
</dbReference>
<dbReference type="HOGENOM" id="CLU_497592_0_0_3"/>
<reference evidence="2 3" key="1">
    <citation type="journal article" date="2008" name="Proc. Natl. Acad. Sci. U.S.A.">
        <title>The genome of Cyanothece 51142, a unicellular diazotrophic cyanobacterium important in the marine nitrogen cycle.</title>
        <authorList>
            <person name="Welsh E.A."/>
            <person name="Liberton M."/>
            <person name="Stoeckel J."/>
            <person name="Loh T."/>
            <person name="Elvitigala T."/>
            <person name="Wang C."/>
            <person name="Wollam A."/>
            <person name="Fulton R.S."/>
            <person name="Clifton S.W."/>
            <person name="Jacobs J.M."/>
            <person name="Aurora R."/>
            <person name="Ghosh B.K."/>
            <person name="Sherman L.A."/>
            <person name="Smith R.D."/>
            <person name="Wilson R.K."/>
            <person name="Pakrasi H.B."/>
        </authorList>
    </citation>
    <scope>NUCLEOTIDE SEQUENCE [LARGE SCALE GENOMIC DNA]</scope>
    <source>
        <strain evidence="3">ATCC 51142 / BH68</strain>
    </source>
</reference>
<name>B1X316_CROS5</name>
<evidence type="ECO:0000313" key="3">
    <source>
        <dbReference type="Proteomes" id="UP000001203"/>
    </source>
</evidence>
<organism evidence="2 3">
    <name type="scientific">Crocosphaera subtropica (strain ATCC 51142 / BH68)</name>
    <name type="common">Cyanothece sp. (strain ATCC 51142)</name>
    <dbReference type="NCBI Taxonomy" id="43989"/>
    <lineage>
        <taxon>Bacteria</taxon>
        <taxon>Bacillati</taxon>
        <taxon>Cyanobacteriota</taxon>
        <taxon>Cyanophyceae</taxon>
        <taxon>Oscillatoriophycideae</taxon>
        <taxon>Chroococcales</taxon>
        <taxon>Aphanothecaceae</taxon>
        <taxon>Crocosphaera</taxon>
        <taxon>Crocosphaera subtropica</taxon>
    </lineage>
</organism>
<dbReference type="eggNOG" id="COG1840">
    <property type="taxonomic scope" value="Bacteria"/>
</dbReference>
<evidence type="ECO:0000313" key="2">
    <source>
        <dbReference type="EMBL" id="ACB54527.1"/>
    </source>
</evidence>
<dbReference type="Proteomes" id="UP000001203">
    <property type="component" value="Chromosome linear"/>
</dbReference>
<dbReference type="STRING" id="43989.cce_5181"/>
<evidence type="ECO:0000259" key="1">
    <source>
        <dbReference type="PROSITE" id="PS50234"/>
    </source>
</evidence>
<dbReference type="PROSITE" id="PS50234">
    <property type="entry name" value="VWFA"/>
    <property type="match status" value="1"/>
</dbReference>
<dbReference type="Pfam" id="PF00092">
    <property type="entry name" value="VWA"/>
    <property type="match status" value="1"/>
</dbReference>
<accession>B1X316</accession>
<dbReference type="Gene3D" id="3.40.50.410">
    <property type="entry name" value="von Willebrand factor, type A domain"/>
    <property type="match status" value="1"/>
</dbReference>
<dbReference type="AlphaFoldDB" id="B1X316"/>
<protein>
    <recommendedName>
        <fullName evidence="1">VWFA domain-containing protein</fullName>
    </recommendedName>
</protein>
<proteinExistence type="predicted"/>
<feature type="domain" description="VWFA" evidence="1">
    <location>
        <begin position="361"/>
        <end position="542"/>
    </location>
</feature>
<dbReference type="SUPFAM" id="SSF53300">
    <property type="entry name" value="vWA-like"/>
    <property type="match status" value="1"/>
</dbReference>
<dbReference type="InterPro" id="IPR002035">
    <property type="entry name" value="VWF_A"/>
</dbReference>
<dbReference type="EMBL" id="CP000807">
    <property type="protein sequence ID" value="ACB54527.1"/>
    <property type="molecule type" value="Genomic_DNA"/>
</dbReference>
<dbReference type="KEGG" id="cyt:cce_5181"/>
<sequence length="547" mass="61393">MGTLAYLFFAPIKVFFQQTLFNSLMSHHKSIRLMISFCVTLFLTVTIYSCQNNQNNNSFSNNNGIRIGISSENLIFEEEITSLAEQATKKRVTIIPKGSVSLVNMACKGELDAIAIADEMWPDIKCPSANWVNTSGTLYQSRVQFALPKTTAQSLGWDNKIVPRQEILDKLKSGEIQLATTIPTYSNSGYNTLLWLTRETIASTLTPEQITPESLKPLQPIYQNLGKSSESTGYLAETLAKDWPENTLVALYRFLYAPDGKALYHHGETLSLSKPVTLIEVKPAITVTPTWFVTTENETLKTQLIEGVFNQLEAENPRKFQQIKQLNPPLPNTVTKEVTPIAEVHRQLLDNFHPSVRQKRWIIGIIDASGSMRGQGYEQLLAAFSELLEPQKAKDNFLYSPDDRFSLIIYQRNDAYQIPLNSQPGEEISRETLWETLQKEVKPGGGTPVDKGLIMGLETAQKIPSDYKLEIFLFTDGQFRDPVTPELLNIYQSIQDKNPELTIVGAGGVNTQQLQQLSAKLDARPIISQNASETLDELLKAFREAQI</sequence>